<keyword evidence="3" id="KW-0732">Signal</keyword>
<feature type="region of interest" description="Disordered" evidence="2">
    <location>
        <begin position="27"/>
        <end position="47"/>
    </location>
</feature>
<keyword evidence="6" id="KW-1185">Reference proteome</keyword>
<evidence type="ECO:0000256" key="3">
    <source>
        <dbReference type="SAM" id="SignalP"/>
    </source>
</evidence>
<dbReference type="STRING" id="1754190.A0A1Y2EAL1"/>
<evidence type="ECO:0000256" key="1">
    <source>
        <dbReference type="ARBA" id="ARBA00022801"/>
    </source>
</evidence>
<gene>
    <name evidence="5" type="ORF">LY90DRAFT_667743</name>
</gene>
<evidence type="ECO:0000313" key="6">
    <source>
        <dbReference type="Proteomes" id="UP000193920"/>
    </source>
</evidence>
<dbReference type="PANTHER" id="PTHR48081:SF33">
    <property type="entry name" value="KYNURENINE FORMAMIDASE"/>
    <property type="match status" value="1"/>
</dbReference>
<dbReference type="GO" id="GO:0016787">
    <property type="term" value="F:hydrolase activity"/>
    <property type="evidence" value="ECO:0007669"/>
    <property type="project" value="UniProtKB-KW"/>
</dbReference>
<dbReference type="InterPro" id="IPR049492">
    <property type="entry name" value="BD-FAE-like_dom"/>
</dbReference>
<organism evidence="5 6">
    <name type="scientific">Neocallimastix californiae</name>
    <dbReference type="NCBI Taxonomy" id="1754190"/>
    <lineage>
        <taxon>Eukaryota</taxon>
        <taxon>Fungi</taxon>
        <taxon>Fungi incertae sedis</taxon>
        <taxon>Chytridiomycota</taxon>
        <taxon>Chytridiomycota incertae sedis</taxon>
        <taxon>Neocallimastigomycetes</taxon>
        <taxon>Neocallimastigales</taxon>
        <taxon>Neocallimastigaceae</taxon>
        <taxon>Neocallimastix</taxon>
    </lineage>
</organism>
<keyword evidence="1 5" id="KW-0378">Hydrolase</keyword>
<dbReference type="OrthoDB" id="6495301at2759"/>
<proteinExistence type="predicted"/>
<accession>A0A1Y2EAL1</accession>
<reference evidence="5 6" key="1">
    <citation type="submission" date="2016-08" db="EMBL/GenBank/DDBJ databases">
        <title>A Parts List for Fungal Cellulosomes Revealed by Comparative Genomics.</title>
        <authorList>
            <consortium name="DOE Joint Genome Institute"/>
            <person name="Haitjema C.H."/>
            <person name="Gilmore S.P."/>
            <person name="Henske J.K."/>
            <person name="Solomon K.V."/>
            <person name="De Groot R."/>
            <person name="Kuo A."/>
            <person name="Mondo S.J."/>
            <person name="Salamov A.A."/>
            <person name="Labutti K."/>
            <person name="Zhao Z."/>
            <person name="Chiniquy J."/>
            <person name="Barry K."/>
            <person name="Brewer H.M."/>
            <person name="Purvine S.O."/>
            <person name="Wright A.T."/>
            <person name="Boxma B."/>
            <person name="Van Alen T."/>
            <person name="Hackstein J.H."/>
            <person name="Baker S.E."/>
            <person name="Grigoriev I.V."/>
            <person name="O'Malley M.A."/>
        </authorList>
    </citation>
    <scope>NUCLEOTIDE SEQUENCE [LARGE SCALE GENOMIC DNA]</scope>
    <source>
        <strain evidence="5 6">G1</strain>
    </source>
</reference>
<name>A0A1Y2EAL1_9FUNG</name>
<dbReference type="SUPFAM" id="SSF53474">
    <property type="entry name" value="alpha/beta-Hydrolases"/>
    <property type="match status" value="1"/>
</dbReference>
<feature type="chain" id="PRO_5013208917" evidence="3">
    <location>
        <begin position="23"/>
        <end position="322"/>
    </location>
</feature>
<dbReference type="Pfam" id="PF20434">
    <property type="entry name" value="BD-FAE"/>
    <property type="match status" value="1"/>
</dbReference>
<comment type="caution">
    <text evidence="5">The sequence shown here is derived from an EMBL/GenBank/DDBJ whole genome shotgun (WGS) entry which is preliminary data.</text>
</comment>
<feature type="signal peptide" evidence="3">
    <location>
        <begin position="1"/>
        <end position="22"/>
    </location>
</feature>
<dbReference type="AlphaFoldDB" id="A0A1Y2EAL1"/>
<dbReference type="InterPro" id="IPR029058">
    <property type="entry name" value="AB_hydrolase_fold"/>
</dbReference>
<dbReference type="Gene3D" id="3.40.50.1820">
    <property type="entry name" value="alpha/beta hydrolase"/>
    <property type="match status" value="1"/>
</dbReference>
<feature type="domain" description="BD-FAE-like" evidence="4">
    <location>
        <begin position="67"/>
        <end position="213"/>
    </location>
</feature>
<dbReference type="EMBL" id="MCOG01000048">
    <property type="protein sequence ID" value="ORY67895.1"/>
    <property type="molecule type" value="Genomic_DNA"/>
</dbReference>
<protein>
    <submittedName>
        <fullName evidence="5">Alpha/beta-hydrolase</fullName>
    </submittedName>
</protein>
<evidence type="ECO:0000256" key="2">
    <source>
        <dbReference type="SAM" id="MobiDB-lite"/>
    </source>
</evidence>
<dbReference type="Proteomes" id="UP000193920">
    <property type="component" value="Unassembled WGS sequence"/>
</dbReference>
<evidence type="ECO:0000259" key="4">
    <source>
        <dbReference type="Pfam" id="PF20434"/>
    </source>
</evidence>
<sequence>MKSLNLFTQIIFILSALLLCNAAFSFSSSSSSSSSQQEKEDDERDKQSYLSFENVERDIIFNGQRALDVYYDKANTAELKPVYIFIFGGAWHSGDKVKFTKFGQLFETNGYVAVLPNYVLFPKGGFEDMVDDIYTAIRWTIDNIEKYGGDPTRISISGYSAGAHLTVLTLIKSLLQYTNKNKYLEALPVFEKVVLLNGPYDFDDYSVVKKFFGNNFNNSIIENLVKFVFKSKNVSPTDLLKPLPDGSLSSLGAKKFVFFYTSLDNQVRESSASNLISQMKRVYPDVVTEYVYKEGYEHTTLTRGVRAGKQEEEDIYMSLINM</sequence>
<dbReference type="PANTHER" id="PTHR48081">
    <property type="entry name" value="AB HYDROLASE SUPERFAMILY PROTEIN C4A8.06C"/>
    <property type="match status" value="1"/>
</dbReference>
<evidence type="ECO:0000313" key="5">
    <source>
        <dbReference type="EMBL" id="ORY67895.1"/>
    </source>
</evidence>
<dbReference type="InterPro" id="IPR050300">
    <property type="entry name" value="GDXG_lipolytic_enzyme"/>
</dbReference>